<evidence type="ECO:0000313" key="4">
    <source>
        <dbReference type="Proteomes" id="UP001056855"/>
    </source>
</evidence>
<feature type="transmembrane region" description="Helical" evidence="1">
    <location>
        <begin position="54"/>
        <end position="72"/>
    </location>
</feature>
<gene>
    <name evidence="3" type="ORF">NGM29_07250</name>
</gene>
<dbReference type="RefSeq" id="WP_254159787.1">
    <property type="nucleotide sequence ID" value="NZ_CP100355.1"/>
</dbReference>
<dbReference type="AlphaFoldDB" id="A0A9E7NDM9"/>
<evidence type="ECO:0000256" key="1">
    <source>
        <dbReference type="SAM" id="Phobius"/>
    </source>
</evidence>
<dbReference type="Pfam" id="PF24034">
    <property type="entry name" value="DUF7343"/>
    <property type="match status" value="1"/>
</dbReference>
<evidence type="ECO:0000313" key="3">
    <source>
        <dbReference type="EMBL" id="UTF55040.1"/>
    </source>
</evidence>
<protein>
    <recommendedName>
        <fullName evidence="2">DUF7343 domain-containing protein</fullName>
    </recommendedName>
</protein>
<keyword evidence="1" id="KW-1133">Transmembrane helix</keyword>
<dbReference type="KEGG" id="sawl:NGM29_07250"/>
<keyword evidence="1" id="KW-0812">Transmembrane</keyword>
<dbReference type="GeneID" id="73289830"/>
<feature type="domain" description="DUF7343" evidence="2">
    <location>
        <begin position="93"/>
        <end position="153"/>
    </location>
</feature>
<dbReference type="InterPro" id="IPR055767">
    <property type="entry name" value="DUF7343"/>
</dbReference>
<organism evidence="3 4">
    <name type="scientific">Natronosalvus rutilus</name>
    <dbReference type="NCBI Taxonomy" id="2953753"/>
    <lineage>
        <taxon>Archaea</taxon>
        <taxon>Methanobacteriati</taxon>
        <taxon>Methanobacteriota</taxon>
        <taxon>Stenosarchaea group</taxon>
        <taxon>Halobacteria</taxon>
        <taxon>Halobacteriales</taxon>
        <taxon>Natrialbaceae</taxon>
        <taxon>Natronosalvus</taxon>
    </lineage>
</organism>
<accession>A0A9E7NDM9</accession>
<evidence type="ECO:0000259" key="2">
    <source>
        <dbReference type="Pfam" id="PF24034"/>
    </source>
</evidence>
<dbReference type="EMBL" id="CP100355">
    <property type="protein sequence ID" value="UTF55040.1"/>
    <property type="molecule type" value="Genomic_DNA"/>
</dbReference>
<dbReference type="Proteomes" id="UP001056855">
    <property type="component" value="Chromosome"/>
</dbReference>
<keyword evidence="1" id="KW-0472">Membrane</keyword>
<proteinExistence type="predicted"/>
<dbReference type="SUPFAM" id="SSF46785">
    <property type="entry name" value="Winged helix' DNA-binding domain"/>
    <property type="match status" value="1"/>
</dbReference>
<name>A0A9E7NDM9_9EURY</name>
<keyword evidence="4" id="KW-1185">Reference proteome</keyword>
<dbReference type="InterPro" id="IPR036390">
    <property type="entry name" value="WH_DNA-bd_sf"/>
</dbReference>
<sequence length="171" mass="18601">MNSATIYNPVIFAPAEWSTLEWSVTGIGVEIRAQVFALQTHLQAQTQGGEESHLAAIVGILALAFLGGGLVLRKRLEAGAEADSRDSTEGESMLTDRERVCSLIQRNGGRMKQSAIVDSVDWSKAKVSRLLADLEDEGEITKLRIGRENLVCIRGNEPTATRSSEPPRDPQ</sequence>
<reference evidence="3" key="1">
    <citation type="submission" date="2022-06" db="EMBL/GenBank/DDBJ databases">
        <title>Diverse halophilic archaea isolated from saline environments.</title>
        <authorList>
            <person name="Cui H.-L."/>
        </authorList>
    </citation>
    <scope>NUCLEOTIDE SEQUENCE</scope>
    <source>
        <strain evidence="3">WLHS1</strain>
    </source>
</reference>